<dbReference type="Pfam" id="PF02687">
    <property type="entry name" value="FtsX"/>
    <property type="match status" value="2"/>
</dbReference>
<sequence length="1117" mass="125934">MKKTFLKNLGRDIRKTCSRFLSIVIIIAVGVSFYAGVRATSPDMKLSADRYFNENNLMDFKLISTLGLTKDDVDEVEKQSGVTKAVGAYSLDGVIEKDNRSLVMNINSLQESGGINDINIVSGRRPENNNEAIVEDKFLKANNLEIGSKIVVESGSNNDIGDSLKNNEFEIVGTADSPLYISLQRQLSSVGNGSVKGFIYILEDVFKSEVYTEVYVRTNNNQSKSSLLYNEKYKEKSQIIEEGLKTLGVKRSGLRYDEILETGNTKINEAEEELNASKKEVEDKFKDAYSKLENEKDKINQGEEELKKSEDIFNKEMEDGENKIKSAKVELTDGKNQLKLKAQEIEDGKLQIKEAKSKLYNSEKQIISGKGEAASNISSAILGRVALAKAQLDSDPSNTEFLAEYNLINDIYKNNIKGKDFDNMYNSLKDNNNLEKISYYFNIEEIKANFDNAALKISIGQKEVDAKEALLQKGETEIESGRKYIEENEKKLSDSEVQLNKGREEGLKKLNEGKDKLKQGEKVINENLEKLRIEEEKANNKIKEGQEKIEKNRYDLNHMKDPEWYVLGRSTNVGYETYRQDSDRMDNIGRVFPLIFFLVAALVSLTTMTRMVQEKRIEIGTFKALGYSITSIVSHYLIYSLAASLVGIAVGISFGFTLFPKLIIKAYGSLYTIPYVLTPFNMGLAVKSGIIVILFISISVIAATLGELKEVPASLMRPKAPKSGKVILLERVNFLWKRLSFTKKVTARNVFRYKQRLFMTVIGVAACTGLMITGFGIREGIVGSTENQFNKIYKYDVQSNLTSNINEDEKDEMKDKIIEDSNIKSVLFSYSKNGTVKEKNPESEDVYIVVPENAEDINSYINLTMKEKDLNLNDEGVIITEKLSKIMGKNVGDSFKIVIDDITIEAKISHITEHYVMHYIYMSPKYYEKVTGESLKFNGFYGLLQNTEIHVEDDTSKLLTKINGVNSVSFKNNIQLNYDESVKSINAVVLVLIVSAGVLAFVVIYNLTNININERRRELATIKLLGFYNKELASYIYRENIILTVIGSLTGIGLGVLLNNFVIISAETNILMFIRKVPPIYFLYSVGLTMIFSIIVNLAMYKKFDKIDMIESLKSAE</sequence>
<evidence type="ECO:0000313" key="9">
    <source>
        <dbReference type="EMBL" id="PPK47027.1"/>
    </source>
</evidence>
<feature type="coiled-coil region" evidence="6">
    <location>
        <begin position="260"/>
        <end position="358"/>
    </location>
</feature>
<keyword evidence="6" id="KW-0175">Coiled coil</keyword>
<feature type="coiled-coil region" evidence="6">
    <location>
        <begin position="485"/>
        <end position="548"/>
    </location>
</feature>
<dbReference type="InterPro" id="IPR003838">
    <property type="entry name" value="ABC3_permease_C"/>
</dbReference>
<evidence type="ECO:0000259" key="8">
    <source>
        <dbReference type="Pfam" id="PF02687"/>
    </source>
</evidence>
<feature type="transmembrane region" description="Helical" evidence="7">
    <location>
        <begin position="1040"/>
        <end position="1061"/>
    </location>
</feature>
<evidence type="ECO:0000256" key="7">
    <source>
        <dbReference type="SAM" id="Phobius"/>
    </source>
</evidence>
<dbReference type="InterPro" id="IPR038766">
    <property type="entry name" value="Membrane_comp_ABC_pdt"/>
</dbReference>
<feature type="domain" description="ABC3 transporter permease C-terminal" evidence="8">
    <location>
        <begin position="991"/>
        <end position="1103"/>
    </location>
</feature>
<feature type="transmembrane region" description="Helical" evidence="7">
    <location>
        <begin position="985"/>
        <end position="1007"/>
    </location>
</feature>
<proteinExistence type="predicted"/>
<feature type="domain" description="ABC3 transporter permease C-terminal" evidence="8">
    <location>
        <begin position="591"/>
        <end position="701"/>
    </location>
</feature>
<keyword evidence="4 7" id="KW-1133">Transmembrane helix</keyword>
<comment type="caution">
    <text evidence="9">The sequence shown here is derived from an EMBL/GenBank/DDBJ whole genome shotgun (WGS) entry which is preliminary data.</text>
</comment>
<evidence type="ECO:0000256" key="3">
    <source>
        <dbReference type="ARBA" id="ARBA00022692"/>
    </source>
</evidence>
<gene>
    <name evidence="9" type="ORF">BD821_11467</name>
</gene>
<name>A0A2S6FWH8_9CLOT</name>
<dbReference type="PANTHER" id="PTHR30287:SF1">
    <property type="entry name" value="INNER MEMBRANE PROTEIN"/>
    <property type="match status" value="1"/>
</dbReference>
<feature type="transmembrane region" description="Helical" evidence="7">
    <location>
        <begin position="757"/>
        <end position="777"/>
    </location>
</feature>
<reference evidence="9 10" key="1">
    <citation type="submission" date="2018-02" db="EMBL/GenBank/DDBJ databases">
        <title>Genomic Encyclopedia of Archaeal and Bacterial Type Strains, Phase II (KMG-II): from individual species to whole genera.</title>
        <authorList>
            <person name="Goeker M."/>
        </authorList>
    </citation>
    <scope>NUCLEOTIDE SEQUENCE [LARGE SCALE GENOMIC DNA]</scope>
    <source>
        <strain evidence="9 10">DSM 15099</strain>
    </source>
</reference>
<dbReference type="RefSeq" id="WP_104410361.1">
    <property type="nucleotide sequence ID" value="NZ_PTIS01000014.1"/>
</dbReference>
<keyword evidence="5 7" id="KW-0472">Membrane</keyword>
<dbReference type="GO" id="GO:0005886">
    <property type="term" value="C:plasma membrane"/>
    <property type="evidence" value="ECO:0007669"/>
    <property type="project" value="UniProtKB-SubCell"/>
</dbReference>
<feature type="transmembrane region" description="Helical" evidence="7">
    <location>
        <begin position="633"/>
        <end position="664"/>
    </location>
</feature>
<comment type="subcellular location">
    <subcellularLocation>
        <location evidence="1">Cell membrane</location>
        <topology evidence="1">Multi-pass membrane protein</topology>
    </subcellularLocation>
</comment>
<dbReference type="EMBL" id="PTIS01000014">
    <property type="protein sequence ID" value="PPK47027.1"/>
    <property type="molecule type" value="Genomic_DNA"/>
</dbReference>
<evidence type="ECO:0000313" key="10">
    <source>
        <dbReference type="Proteomes" id="UP000239863"/>
    </source>
</evidence>
<feature type="transmembrane region" description="Helical" evidence="7">
    <location>
        <begin position="20"/>
        <end position="37"/>
    </location>
</feature>
<dbReference type="Proteomes" id="UP000239863">
    <property type="component" value="Unassembled WGS sequence"/>
</dbReference>
<feature type="transmembrane region" description="Helical" evidence="7">
    <location>
        <begin position="1081"/>
        <end position="1101"/>
    </location>
</feature>
<evidence type="ECO:0000256" key="6">
    <source>
        <dbReference type="SAM" id="Coils"/>
    </source>
</evidence>
<dbReference type="AlphaFoldDB" id="A0A2S6FWH8"/>
<accession>A0A2S6FWH8</accession>
<organism evidence="9 10">
    <name type="scientific">Clostridium algidicarnis DSM 15099</name>
    <dbReference type="NCBI Taxonomy" id="1121295"/>
    <lineage>
        <taxon>Bacteria</taxon>
        <taxon>Bacillati</taxon>
        <taxon>Bacillota</taxon>
        <taxon>Clostridia</taxon>
        <taxon>Eubacteriales</taxon>
        <taxon>Clostridiaceae</taxon>
        <taxon>Clostridium</taxon>
    </lineage>
</organism>
<feature type="transmembrane region" description="Helical" evidence="7">
    <location>
        <begin position="591"/>
        <end position="612"/>
    </location>
</feature>
<keyword evidence="3 7" id="KW-0812">Transmembrane</keyword>
<evidence type="ECO:0000256" key="1">
    <source>
        <dbReference type="ARBA" id="ARBA00004651"/>
    </source>
</evidence>
<evidence type="ECO:0000256" key="2">
    <source>
        <dbReference type="ARBA" id="ARBA00022475"/>
    </source>
</evidence>
<evidence type="ECO:0000256" key="4">
    <source>
        <dbReference type="ARBA" id="ARBA00022989"/>
    </source>
</evidence>
<feature type="transmembrane region" description="Helical" evidence="7">
    <location>
        <begin position="684"/>
        <end position="708"/>
    </location>
</feature>
<dbReference type="STRING" id="37659.GCA_000703125_01289"/>
<evidence type="ECO:0000256" key="5">
    <source>
        <dbReference type="ARBA" id="ARBA00023136"/>
    </source>
</evidence>
<dbReference type="PANTHER" id="PTHR30287">
    <property type="entry name" value="MEMBRANE COMPONENT OF PREDICTED ABC SUPERFAMILY METABOLITE UPTAKE TRANSPORTER"/>
    <property type="match status" value="1"/>
</dbReference>
<protein>
    <submittedName>
        <fullName evidence="9">Putative ABC transport system permease protein</fullName>
    </submittedName>
</protein>
<dbReference type="OrthoDB" id="5137249at2"/>
<keyword evidence="2" id="KW-1003">Cell membrane</keyword>